<evidence type="ECO:0000313" key="2">
    <source>
        <dbReference type="Proteomes" id="UP000029093"/>
    </source>
</evidence>
<organism evidence="1 2">
    <name type="scientific">Bifidobacterium boum</name>
    <dbReference type="NCBI Taxonomy" id="78343"/>
    <lineage>
        <taxon>Bacteria</taxon>
        <taxon>Bacillati</taxon>
        <taxon>Actinomycetota</taxon>
        <taxon>Actinomycetes</taxon>
        <taxon>Bifidobacteriales</taxon>
        <taxon>Bifidobacteriaceae</taxon>
        <taxon>Bifidobacterium</taxon>
    </lineage>
</organism>
<accession>A0A086ZQM8</accession>
<dbReference type="Proteomes" id="UP000029093">
    <property type="component" value="Unassembled WGS sequence"/>
</dbReference>
<reference evidence="1 2" key="1">
    <citation type="submission" date="2014-03" db="EMBL/GenBank/DDBJ databases">
        <title>Genomics of Bifidobacteria.</title>
        <authorList>
            <person name="Ventura M."/>
            <person name="Milani C."/>
            <person name="Lugli G.A."/>
        </authorList>
    </citation>
    <scope>NUCLEOTIDE SEQUENCE [LARGE SCALE GENOMIC DNA]</scope>
    <source>
        <strain evidence="1 2">LMG 10736</strain>
    </source>
</reference>
<keyword evidence="2" id="KW-1185">Reference proteome</keyword>
<proteinExistence type="predicted"/>
<gene>
    <name evidence="1" type="ORF">BBOU_0290</name>
</gene>
<sequence>MRVCNQQHIVPLFQQRGHPSDDGTRTRRSLLKCFPITVMDRHLLASGQHSGPITSQLHTHLARPVTPHIPRETTRLTNLLTRMALSPAIIPFSKIVKHRRLRIPGKRSGLPCPAQRTDKHMPCGKSIRECATQTLPGLFRLILPGWRQRDISATGMLSRHAPYGLSVPQQHQLTRRGGGFVACTIDCCHSGIVPPTCLSGDEALKTSRVLSPPTDVFKTSSL</sequence>
<comment type="caution">
    <text evidence="1">The sequence shown here is derived from an EMBL/GenBank/DDBJ whole genome shotgun (WGS) entry which is preliminary data.</text>
</comment>
<evidence type="ECO:0000313" key="1">
    <source>
        <dbReference type="EMBL" id="KFI48828.1"/>
    </source>
</evidence>
<name>A0A086ZQM8_9BIFI</name>
<dbReference type="EMBL" id="JGYQ01000006">
    <property type="protein sequence ID" value="KFI48828.1"/>
    <property type="molecule type" value="Genomic_DNA"/>
</dbReference>
<dbReference type="AlphaFoldDB" id="A0A086ZQM8"/>
<protein>
    <submittedName>
        <fullName evidence="1">Putative phosphoglycerate mutase</fullName>
    </submittedName>
</protein>